<accession>A0A5D4KFE0</accession>
<organism evidence="1 2">
    <name type="scientific">Rossellomorea vietnamensis</name>
    <dbReference type="NCBI Taxonomy" id="218284"/>
    <lineage>
        <taxon>Bacteria</taxon>
        <taxon>Bacillati</taxon>
        <taxon>Bacillota</taxon>
        <taxon>Bacilli</taxon>
        <taxon>Bacillales</taxon>
        <taxon>Bacillaceae</taxon>
        <taxon>Rossellomorea</taxon>
    </lineage>
</organism>
<evidence type="ECO:0000313" key="1">
    <source>
        <dbReference type="EMBL" id="TYR75589.1"/>
    </source>
</evidence>
<dbReference type="InterPro" id="IPR011050">
    <property type="entry name" value="Pectin_lyase_fold/virulence"/>
</dbReference>
<evidence type="ECO:0000313" key="2">
    <source>
        <dbReference type="Proteomes" id="UP000323317"/>
    </source>
</evidence>
<dbReference type="SUPFAM" id="SSF51126">
    <property type="entry name" value="Pectin lyase-like"/>
    <property type="match status" value="1"/>
</dbReference>
<proteinExistence type="predicted"/>
<dbReference type="EMBL" id="VTEH01000006">
    <property type="protein sequence ID" value="TYR75589.1"/>
    <property type="molecule type" value="Genomic_DNA"/>
</dbReference>
<name>A0A5D4KFE0_9BACI</name>
<protein>
    <submittedName>
        <fullName evidence="1">Uncharacterized protein</fullName>
    </submittedName>
</protein>
<dbReference type="RefSeq" id="WP_148946766.1">
    <property type="nucleotide sequence ID" value="NZ_VTEH01000006.1"/>
</dbReference>
<comment type="caution">
    <text evidence="1">The sequence shown here is derived from an EMBL/GenBank/DDBJ whole genome shotgun (WGS) entry which is preliminary data.</text>
</comment>
<dbReference type="Proteomes" id="UP000323317">
    <property type="component" value="Unassembled WGS sequence"/>
</dbReference>
<sequence>MPWQTKKPDLKNDPRYLEPKINDVAAHLAQNAEIISLGNYTNTLKNLLEQGVPVAFTQALTITETIEIPLDVPLYLDGRGKGKLIFQGTGACIKVNRSRRATLKDFEIEGTGQFDGQIGILFSSPNDSNLSEGSNTVEIGGIIGTKLDTHMILNTVYNSVIYKNRGRLIRNGIIIRGKCMENEFDGNVMLASYRALSLEKSTNTSYTANGFFPEGQYFSGANTFDLYNDDLETEKATASTIFIESGYDIRFTGNYIANLNVDYGSLVLIKLDETEYNQCFYISFADNGLHGRDIKVLDAKANALYPYVISFSDNQINFNTGKFVFTNANFVKVVGNELKVDHDKRIADILGSNNIDLTSNTIYYGNTSNPTNLADTCVNIDTSNDISVNDNDIIYAFKTVSNPVITETASQRVRNLNNKYKDKINYKEVALANGGFVYFWRQGDMVMGSIHTNTEVLVNDTEIIPYPSEFKPTNGMNWKAEFPMATGANNRIALTNTGIRFFGTSANYMRATFFYVSQ</sequence>
<gene>
    <name evidence="1" type="ORF">FZC79_10505</name>
</gene>
<dbReference type="AlphaFoldDB" id="A0A5D4KFE0"/>
<reference evidence="1 2" key="1">
    <citation type="submission" date="2019-08" db="EMBL/GenBank/DDBJ databases">
        <title>Bacillus genomes from the desert of Cuatro Cienegas, Coahuila.</title>
        <authorList>
            <person name="Olmedo-Alvarez G."/>
        </authorList>
    </citation>
    <scope>NUCLEOTIDE SEQUENCE [LARGE SCALE GENOMIC DNA]</scope>
    <source>
        <strain evidence="1 2">CH40_1T</strain>
    </source>
</reference>